<name>V2QG49_9BACT</name>
<dbReference type="KEGG" id="msch:N508_001410"/>
<dbReference type="PANTHER" id="PTHR42939">
    <property type="entry name" value="ABC TRANSPORTER ATP-BINDING PROTEIN ALBC-RELATED"/>
    <property type="match status" value="1"/>
</dbReference>
<dbReference type="eggNOG" id="COG1131">
    <property type="taxonomic scope" value="Bacteria"/>
</dbReference>
<dbReference type="GO" id="GO:0016887">
    <property type="term" value="F:ATP hydrolysis activity"/>
    <property type="evidence" value="ECO:0007669"/>
    <property type="project" value="InterPro"/>
</dbReference>
<evidence type="ECO:0000313" key="2">
    <source>
        <dbReference type="Proteomes" id="UP000017429"/>
    </source>
</evidence>
<gene>
    <name evidence="1" type="primary">natA</name>
    <name evidence="1" type="ORF">N508_001410</name>
</gene>
<dbReference type="Pfam" id="PF00005">
    <property type="entry name" value="ABC_tran"/>
    <property type="match status" value="1"/>
</dbReference>
<dbReference type="AlphaFoldDB" id="V2QG49"/>
<evidence type="ECO:0000313" key="1">
    <source>
        <dbReference type="EMBL" id="USF24324.1"/>
    </source>
</evidence>
<dbReference type="PANTHER" id="PTHR42939:SF1">
    <property type="entry name" value="ABC TRANSPORTER ATP-BINDING PROTEIN ALBC-RELATED"/>
    <property type="match status" value="1"/>
</dbReference>
<dbReference type="Gene3D" id="3.40.50.300">
    <property type="entry name" value="P-loop containing nucleotide triphosphate hydrolases"/>
    <property type="match status" value="1"/>
</dbReference>
<dbReference type="InterPro" id="IPR003593">
    <property type="entry name" value="AAA+_ATPase"/>
</dbReference>
<dbReference type="Proteomes" id="UP000017429">
    <property type="component" value="Chromosome"/>
</dbReference>
<dbReference type="SMART" id="SM00382">
    <property type="entry name" value="AAA"/>
    <property type="match status" value="1"/>
</dbReference>
<keyword evidence="1" id="KW-0547">Nucleotide-binding</keyword>
<sequence>MAEDSEKSLISLRKAGKIYGTVTALKKIDLDIYKGQSITIFGSNGAGKSTLLKILSMQTRLTSGTLLYNGVESRKLADVYRANFGVISHQPFVYESLSAVENLEFYGSLYNVSNVRQKAESLLKQLDLYSRRNDAIRTYSRGMLQRISIARALIHSPEIIFLDEPYTGLDSLAGNKLSNLLKEQLSHNKTILMVTHDIHTGLDLASNVIIMKSGKIVFNKLKSEIDTASFEQMYLDVAGNKDLKDELL</sequence>
<keyword evidence="2" id="KW-1185">Reference proteome</keyword>
<dbReference type="InterPro" id="IPR003439">
    <property type="entry name" value="ABC_transporter-like_ATP-bd"/>
</dbReference>
<dbReference type="InterPro" id="IPR027417">
    <property type="entry name" value="P-loop_NTPase"/>
</dbReference>
<reference evidence="1" key="3">
    <citation type="submission" date="2022-06" db="EMBL/GenBank/DDBJ databases">
        <title>Resources to Facilitate Use of the Altered Schaedler Flora (ASF) Mouse Model to Study Microbiome Function.</title>
        <authorList>
            <person name="Proctor A."/>
            <person name="Parvinroo S."/>
            <person name="Richie T."/>
            <person name="Jia X."/>
            <person name="Lee S.T.M."/>
            <person name="Karp P.D."/>
            <person name="Paley S."/>
            <person name="Kostic A.D."/>
            <person name="Pierre J.F."/>
            <person name="Wannemuehler M.J."/>
            <person name="Phillips G.J."/>
        </authorList>
    </citation>
    <scope>NUCLEOTIDE SEQUENCE</scope>
    <source>
        <strain evidence="1">ASF457</strain>
    </source>
</reference>
<dbReference type="RefSeq" id="WP_023275717.1">
    <property type="nucleotide sequence ID" value="NZ_CP097562.1"/>
</dbReference>
<reference evidence="1" key="2">
    <citation type="submission" date="2022-05" db="EMBL/GenBank/DDBJ databases">
        <authorList>
            <person name="Proctor A.L."/>
            <person name="Phillips G.J."/>
            <person name="Wannemuehler M.J."/>
        </authorList>
    </citation>
    <scope>NUCLEOTIDE SEQUENCE</scope>
    <source>
        <strain evidence="1">ASF457</strain>
    </source>
</reference>
<accession>V2QG49</accession>
<dbReference type="PROSITE" id="PS50893">
    <property type="entry name" value="ABC_TRANSPORTER_2"/>
    <property type="match status" value="1"/>
</dbReference>
<dbReference type="GO" id="GO:0005524">
    <property type="term" value="F:ATP binding"/>
    <property type="evidence" value="ECO:0007669"/>
    <property type="project" value="UniProtKB-KW"/>
</dbReference>
<keyword evidence="1" id="KW-0067">ATP-binding</keyword>
<dbReference type="InterPro" id="IPR051782">
    <property type="entry name" value="ABC_Transporter_VariousFunc"/>
</dbReference>
<organism evidence="1 2">
    <name type="scientific">Mucispirillum schaedleri ASF457</name>
    <dbReference type="NCBI Taxonomy" id="1379858"/>
    <lineage>
        <taxon>Bacteria</taxon>
        <taxon>Pseudomonadati</taxon>
        <taxon>Deferribacterota</taxon>
        <taxon>Deferribacteres</taxon>
        <taxon>Deferribacterales</taxon>
        <taxon>Mucispirillaceae</taxon>
        <taxon>Mucispirillum</taxon>
    </lineage>
</organism>
<dbReference type="OrthoDB" id="9809450at2"/>
<protein>
    <submittedName>
        <fullName evidence="1">ABC transporter ATP-binding protein NatA</fullName>
    </submittedName>
</protein>
<dbReference type="EMBL" id="CP097562">
    <property type="protein sequence ID" value="USF24324.1"/>
    <property type="molecule type" value="Genomic_DNA"/>
</dbReference>
<dbReference type="SUPFAM" id="SSF52540">
    <property type="entry name" value="P-loop containing nucleoside triphosphate hydrolases"/>
    <property type="match status" value="1"/>
</dbReference>
<reference evidence="1" key="1">
    <citation type="journal article" date="2014" name="Genome Announc.">
        <title>Draft genome sequences of the altered schaedler flora, a defined bacterial community from gnotobiotic mice.</title>
        <authorList>
            <person name="Wannemuehler M.J."/>
            <person name="Overstreet A.M."/>
            <person name="Ward D.V."/>
            <person name="Phillips G.J."/>
        </authorList>
    </citation>
    <scope>NUCLEOTIDE SEQUENCE</scope>
    <source>
        <strain evidence="1">ASF457</strain>
    </source>
</reference>
<dbReference type="CDD" id="cd03230">
    <property type="entry name" value="ABC_DR_subfamily_A"/>
    <property type="match status" value="1"/>
</dbReference>
<proteinExistence type="predicted"/>